<accession>A0ABQ4YZI7</accession>
<sequence>MLLLLLWKLDVMLIGDLPIGYICSLNLMSFLAIFTEFDDGDDIDTESDDDINRSSDEYKTFHGHDIEWKWPHKLTEGIEPQTASTSRVSRVKGKENLKVPTKRKRTIQKVEEVKHELNKLKSRSCVRGLRALPTRVEEVFVKIRRSDARVINCILGLRAPNAPGLRALSARVEEVVVKKPRS</sequence>
<dbReference type="EMBL" id="BQNB010010890">
    <property type="protein sequence ID" value="GJS83289.1"/>
    <property type="molecule type" value="Genomic_DNA"/>
</dbReference>
<keyword evidence="2" id="KW-1185">Reference proteome</keyword>
<proteinExistence type="predicted"/>
<evidence type="ECO:0000313" key="1">
    <source>
        <dbReference type="EMBL" id="GJS83289.1"/>
    </source>
</evidence>
<reference evidence="1" key="1">
    <citation type="journal article" date="2022" name="Int. J. Mol. Sci.">
        <title>Draft Genome of Tanacetum Coccineum: Genomic Comparison of Closely Related Tanacetum-Family Plants.</title>
        <authorList>
            <person name="Yamashiro T."/>
            <person name="Shiraishi A."/>
            <person name="Nakayama K."/>
            <person name="Satake H."/>
        </authorList>
    </citation>
    <scope>NUCLEOTIDE SEQUENCE</scope>
</reference>
<comment type="caution">
    <text evidence="1">The sequence shown here is derived from an EMBL/GenBank/DDBJ whole genome shotgun (WGS) entry which is preliminary data.</text>
</comment>
<gene>
    <name evidence="1" type="ORF">Tco_0749830</name>
</gene>
<dbReference type="Proteomes" id="UP001151760">
    <property type="component" value="Unassembled WGS sequence"/>
</dbReference>
<organism evidence="1 2">
    <name type="scientific">Tanacetum coccineum</name>
    <dbReference type="NCBI Taxonomy" id="301880"/>
    <lineage>
        <taxon>Eukaryota</taxon>
        <taxon>Viridiplantae</taxon>
        <taxon>Streptophyta</taxon>
        <taxon>Embryophyta</taxon>
        <taxon>Tracheophyta</taxon>
        <taxon>Spermatophyta</taxon>
        <taxon>Magnoliopsida</taxon>
        <taxon>eudicotyledons</taxon>
        <taxon>Gunneridae</taxon>
        <taxon>Pentapetalae</taxon>
        <taxon>asterids</taxon>
        <taxon>campanulids</taxon>
        <taxon>Asterales</taxon>
        <taxon>Asteraceae</taxon>
        <taxon>Asteroideae</taxon>
        <taxon>Anthemideae</taxon>
        <taxon>Anthemidinae</taxon>
        <taxon>Tanacetum</taxon>
    </lineage>
</organism>
<evidence type="ECO:0000313" key="2">
    <source>
        <dbReference type="Proteomes" id="UP001151760"/>
    </source>
</evidence>
<name>A0ABQ4YZI7_9ASTR</name>
<reference evidence="1" key="2">
    <citation type="submission" date="2022-01" db="EMBL/GenBank/DDBJ databases">
        <authorList>
            <person name="Yamashiro T."/>
            <person name="Shiraishi A."/>
            <person name="Satake H."/>
            <person name="Nakayama K."/>
        </authorList>
    </citation>
    <scope>NUCLEOTIDE SEQUENCE</scope>
</reference>
<protein>
    <submittedName>
        <fullName evidence="1">Uncharacterized protein</fullName>
    </submittedName>
</protein>